<dbReference type="EMBL" id="KN846953">
    <property type="protein sequence ID" value="KIV80469.1"/>
    <property type="molecule type" value="Genomic_DNA"/>
</dbReference>
<dbReference type="HOGENOM" id="CLU_004498_8_2_1"/>
<feature type="signal peptide" evidence="1">
    <location>
        <begin position="1"/>
        <end position="17"/>
    </location>
</feature>
<dbReference type="STRING" id="1016849.A0A0D1YHM4"/>
<dbReference type="Gene3D" id="1.20.1440.240">
    <property type="match status" value="1"/>
</dbReference>
<dbReference type="InterPro" id="IPR050281">
    <property type="entry name" value="Flavin_monoamine_oxidase"/>
</dbReference>
<dbReference type="SUPFAM" id="SSF51905">
    <property type="entry name" value="FAD/NAD(P)-binding domain"/>
    <property type="match status" value="1"/>
</dbReference>
<proteinExistence type="predicted"/>
<dbReference type="Gene3D" id="3.50.50.60">
    <property type="entry name" value="FAD/NAD(P)-binding domain"/>
    <property type="match status" value="1"/>
</dbReference>
<dbReference type="PANTHER" id="PTHR10742:SF382">
    <property type="entry name" value="AMINE OXIDASE DOMAIN-CONTAINING PROTEIN"/>
    <property type="match status" value="1"/>
</dbReference>
<evidence type="ECO:0000256" key="1">
    <source>
        <dbReference type="SAM" id="SignalP"/>
    </source>
</evidence>
<dbReference type="GO" id="GO:0001716">
    <property type="term" value="F:L-amino-acid oxidase activity"/>
    <property type="evidence" value="ECO:0007669"/>
    <property type="project" value="TreeGrafter"/>
</dbReference>
<feature type="domain" description="Amine oxidase" evidence="2">
    <location>
        <begin position="176"/>
        <end position="660"/>
    </location>
</feature>
<dbReference type="GO" id="GO:0009063">
    <property type="term" value="P:amino acid catabolic process"/>
    <property type="evidence" value="ECO:0007669"/>
    <property type="project" value="TreeGrafter"/>
</dbReference>
<evidence type="ECO:0000313" key="4">
    <source>
        <dbReference type="Proteomes" id="UP000053599"/>
    </source>
</evidence>
<evidence type="ECO:0000259" key="2">
    <source>
        <dbReference type="Pfam" id="PF01593"/>
    </source>
</evidence>
<dbReference type="Proteomes" id="UP000053599">
    <property type="component" value="Unassembled WGS sequence"/>
</dbReference>
<dbReference type="OrthoDB" id="7777654at2759"/>
<dbReference type="Gene3D" id="3.90.660.10">
    <property type="match status" value="1"/>
</dbReference>
<name>A0A0D1YHM4_9EURO</name>
<dbReference type="InterPro" id="IPR036188">
    <property type="entry name" value="FAD/NAD-bd_sf"/>
</dbReference>
<accession>A0A0D1YHM4</accession>
<dbReference type="Pfam" id="PF01593">
    <property type="entry name" value="Amino_oxidase"/>
    <property type="match status" value="1"/>
</dbReference>
<dbReference type="PANTHER" id="PTHR10742">
    <property type="entry name" value="FLAVIN MONOAMINE OXIDASE"/>
    <property type="match status" value="1"/>
</dbReference>
<organism evidence="3 4">
    <name type="scientific">Exophiala sideris</name>
    <dbReference type="NCBI Taxonomy" id="1016849"/>
    <lineage>
        <taxon>Eukaryota</taxon>
        <taxon>Fungi</taxon>
        <taxon>Dikarya</taxon>
        <taxon>Ascomycota</taxon>
        <taxon>Pezizomycotina</taxon>
        <taxon>Eurotiomycetes</taxon>
        <taxon>Chaetothyriomycetidae</taxon>
        <taxon>Chaetothyriales</taxon>
        <taxon>Herpotrichiellaceae</taxon>
        <taxon>Exophiala</taxon>
    </lineage>
</organism>
<dbReference type="InterPro" id="IPR002937">
    <property type="entry name" value="Amino_oxidase"/>
</dbReference>
<evidence type="ECO:0000313" key="3">
    <source>
        <dbReference type="EMBL" id="KIV80469.1"/>
    </source>
</evidence>
<sequence length="712" mass="78598">MAGRAIITTLLCSSALAASLPVSLHVKRAIDSGLANIHVSYDEPVQDGIVFTYGPCRAKFPGEAHHLVGRAKDCNHDRLLWKVPDYAPTEQCLSAWDSKQSLIGRSAPIAITPSTRTNQRRLRKRQSFAIPMDNSSGIDAEGPWFDGVALLKNKEISAVNAQEAKAKEIAIVGAGMAGLITWLALNQSGMTNLSIIEAGQRLGGRVHTAYFGDPSERQYQEMGPMRFPLSITSSETNETLQIQDHRIVFQLADEVNNLNGNNSNFTVNFIKWYQTNPNGLYYVNGSRFANGTVPTVSQVAANASLAGASSTEDDPSLDALDTTIDNIIDDQSFIAQMAKNIYQAHKTFLDQGLGGLGGDDWSEFAYVHNYLKYALNDSFVAIGDPGSEAFWDNLYESMYFSATDWRTIDGGLTRLPSAFHPLVDSITYMNRKIQRVQFNESTQRVTLQWKAQPLDRTFQNASYDFAVVTVPMPLVRTWRLPGFSDTLTTAIDIYPYSQVCKVALQFETRFWEHFALPIYGSCSTTTDIPGIGSICYPSYDINSTGKGVMLASYTSSDDGLRWASIPEDVHVQYVVDAMAEIHGQVVYDQYTGNYNRRCWILDQYETISWASPAAGLRKAFIPAFFQTEKGVIMSGEGTSYTSSWISSALESGVRAATQLLLELGLADEAKAVVEKVSASISVARWHMRSMLLPLTITLTLALVDGKMDRCLK</sequence>
<keyword evidence="1" id="KW-0732">Signal</keyword>
<dbReference type="AlphaFoldDB" id="A0A0D1YHM4"/>
<gene>
    <name evidence="3" type="ORF">PV11_07967</name>
</gene>
<feature type="chain" id="PRO_5002236979" description="Amine oxidase domain-containing protein" evidence="1">
    <location>
        <begin position="18"/>
        <end position="712"/>
    </location>
</feature>
<reference evidence="3 4" key="1">
    <citation type="submission" date="2015-01" db="EMBL/GenBank/DDBJ databases">
        <title>The Genome Sequence of Exophiala sideris CBS121828.</title>
        <authorList>
            <consortium name="The Broad Institute Genomics Platform"/>
            <person name="Cuomo C."/>
            <person name="de Hoog S."/>
            <person name="Gorbushina A."/>
            <person name="Stielow B."/>
            <person name="Teixiera M."/>
            <person name="Abouelleil A."/>
            <person name="Chapman S.B."/>
            <person name="Priest M."/>
            <person name="Young S.K."/>
            <person name="Wortman J."/>
            <person name="Nusbaum C."/>
            <person name="Birren B."/>
        </authorList>
    </citation>
    <scope>NUCLEOTIDE SEQUENCE [LARGE SCALE GENOMIC DNA]</scope>
    <source>
        <strain evidence="3 4">CBS 121828</strain>
    </source>
</reference>
<dbReference type="SUPFAM" id="SSF54373">
    <property type="entry name" value="FAD-linked reductases, C-terminal domain"/>
    <property type="match status" value="1"/>
</dbReference>
<protein>
    <recommendedName>
        <fullName evidence="2">Amine oxidase domain-containing protein</fullName>
    </recommendedName>
</protein>